<evidence type="ECO:0000313" key="2">
    <source>
        <dbReference type="Proteomes" id="UP001239111"/>
    </source>
</evidence>
<evidence type="ECO:0000313" key="1">
    <source>
        <dbReference type="EMBL" id="KAJ8666968.1"/>
    </source>
</evidence>
<name>A0ACC2N755_9HYME</name>
<reference evidence="1" key="1">
    <citation type="submission" date="2023-04" db="EMBL/GenBank/DDBJ databases">
        <title>A chromosome-level genome assembly of the parasitoid wasp Eretmocerus hayati.</title>
        <authorList>
            <person name="Zhong Y."/>
            <person name="Liu S."/>
            <person name="Liu Y."/>
        </authorList>
    </citation>
    <scope>NUCLEOTIDE SEQUENCE</scope>
    <source>
        <strain evidence="1">ZJU_SS_LIU_2023</strain>
    </source>
</reference>
<organism evidence="1 2">
    <name type="scientific">Eretmocerus hayati</name>
    <dbReference type="NCBI Taxonomy" id="131215"/>
    <lineage>
        <taxon>Eukaryota</taxon>
        <taxon>Metazoa</taxon>
        <taxon>Ecdysozoa</taxon>
        <taxon>Arthropoda</taxon>
        <taxon>Hexapoda</taxon>
        <taxon>Insecta</taxon>
        <taxon>Pterygota</taxon>
        <taxon>Neoptera</taxon>
        <taxon>Endopterygota</taxon>
        <taxon>Hymenoptera</taxon>
        <taxon>Apocrita</taxon>
        <taxon>Proctotrupomorpha</taxon>
        <taxon>Chalcidoidea</taxon>
        <taxon>Aphelinidae</taxon>
        <taxon>Aphelininae</taxon>
        <taxon>Eretmocerus</taxon>
    </lineage>
</organism>
<dbReference type="Proteomes" id="UP001239111">
    <property type="component" value="Chromosome 4"/>
</dbReference>
<proteinExistence type="predicted"/>
<sequence>MLRAAKSLKHRNYAEKRKIIAADEEAKRPKCNEAESENFQVLDIFGDIVPDDASEALVEVENLDVHNDQSSDFDVQLQGQNHQSPEITDENEKKRKSSETELKGGYPILNIADDIKKYAQTFLVPYKQIDGLLEVLRPHHPTLPACSKTLMGRYSQKKHEVEVFPDGGEFVYFGISDHLKKIVNPKLHKNRKLKIQFNFDGIPLFKSSSRTFWPILGKIYTSDNVYEPFVIGVYSGFGKPQCVCKYLEKFVREVNELLGNGIEIEGQPWEIEAMCFICDTQARAFIKCCQGVTGKHSCERCSVIGYKVDKTTVFPVGQDEPRTDESFRLQLDPDHHHDTISPLINIFPHIDMVYLFILDFMHLGCLGTTKKLLTEYWMKPSMNILSREQVMCLSQRLMNLSSQLPCEFQRTTRTLGEVAKWKATEFRFFLLYAGPLVLKGILPDLYYKHFLLFSVGSRILCSRKHYESHFEEAKKYLEEFAKLASHEDLYGLKVLVNNTHNTFHLPDDVKNMGCPLSDISAFCFENLLGKIKKILQSGNRPLAELQNKLHDYCPDKRPDKPSEFMAHPAYQKNSKNGVVNLHKIEYKDSTLTVKSPNNVVQLTSGEILLIKSMSTTDPSLKNMDSVSLEGEQLNIMGPAFDYPGDSSVLNIYQVQKSTNAPSKQFTLRDVDSKMMMFDIFEVEEDEPERYVMPLLHMD</sequence>
<protein>
    <submittedName>
        <fullName evidence="1">Uncharacterized protein</fullName>
    </submittedName>
</protein>
<comment type="caution">
    <text evidence="1">The sequence shown here is derived from an EMBL/GenBank/DDBJ whole genome shotgun (WGS) entry which is preliminary data.</text>
</comment>
<accession>A0ACC2N755</accession>
<keyword evidence="2" id="KW-1185">Reference proteome</keyword>
<gene>
    <name evidence="1" type="ORF">QAD02_008630</name>
</gene>
<dbReference type="EMBL" id="CM056744">
    <property type="protein sequence ID" value="KAJ8666968.1"/>
    <property type="molecule type" value="Genomic_DNA"/>
</dbReference>